<keyword evidence="2" id="KW-1185">Reference proteome</keyword>
<dbReference type="AlphaFoldDB" id="A0A9N9FN49"/>
<accession>A0A9N9FN49</accession>
<gene>
    <name evidence="1" type="ORF">FMOSSE_LOCUS6376</name>
</gene>
<proteinExistence type="predicted"/>
<sequence length="71" mass="8089">MGILGYGMVLTFRDYKNAKSPLNIGVGNFHNNLCIGPLPSSLITHIQEQMENDDFNTISFDYGKNFRMNKF</sequence>
<organism evidence="1 2">
    <name type="scientific">Funneliformis mosseae</name>
    <name type="common">Endomycorrhizal fungus</name>
    <name type="synonym">Glomus mosseae</name>
    <dbReference type="NCBI Taxonomy" id="27381"/>
    <lineage>
        <taxon>Eukaryota</taxon>
        <taxon>Fungi</taxon>
        <taxon>Fungi incertae sedis</taxon>
        <taxon>Mucoromycota</taxon>
        <taxon>Glomeromycotina</taxon>
        <taxon>Glomeromycetes</taxon>
        <taxon>Glomerales</taxon>
        <taxon>Glomeraceae</taxon>
        <taxon>Funneliformis</taxon>
    </lineage>
</organism>
<protein>
    <submittedName>
        <fullName evidence="1">803_t:CDS:1</fullName>
    </submittedName>
</protein>
<evidence type="ECO:0000313" key="1">
    <source>
        <dbReference type="EMBL" id="CAG8549173.1"/>
    </source>
</evidence>
<dbReference type="Proteomes" id="UP000789375">
    <property type="component" value="Unassembled WGS sequence"/>
</dbReference>
<name>A0A9N9FN49_FUNMO</name>
<dbReference type="EMBL" id="CAJVPP010001324">
    <property type="protein sequence ID" value="CAG8549173.1"/>
    <property type="molecule type" value="Genomic_DNA"/>
</dbReference>
<evidence type="ECO:0000313" key="2">
    <source>
        <dbReference type="Proteomes" id="UP000789375"/>
    </source>
</evidence>
<comment type="caution">
    <text evidence="1">The sequence shown here is derived from an EMBL/GenBank/DDBJ whole genome shotgun (WGS) entry which is preliminary data.</text>
</comment>
<reference evidence="1" key="1">
    <citation type="submission" date="2021-06" db="EMBL/GenBank/DDBJ databases">
        <authorList>
            <person name="Kallberg Y."/>
            <person name="Tangrot J."/>
            <person name="Rosling A."/>
        </authorList>
    </citation>
    <scope>NUCLEOTIDE SEQUENCE</scope>
    <source>
        <strain evidence="1">87-6 pot B 2015</strain>
    </source>
</reference>